<dbReference type="SUPFAM" id="SSF56634">
    <property type="entry name" value="Heme-dependent catalase-like"/>
    <property type="match status" value="1"/>
</dbReference>
<sequence>MSVRMEVRFYSALMLSLPFCSIAVSPLSHADTQTRPETANSQAAMLTPTPALPYPVADPQLGEKLYPNEALYAQQIGVELEKLIRKRDAQGQAHRDVHPKAHGCVKAQFRVLDQLPAQFSQGMFKPGQNYPAWIRFSNGSPKPDHADIKRDARGMAIKVMNVPGQKLLEDESQASTQDFILINHPVFFANEPDRYLALMKDMNGGFLKKLQIPFSLGFKGSKIAFQTSRSRIGNPLQARYWSMVPYQLGTGASRNAVKYSVRPCTARQDAIPAHPDHNYLRGALKQSLNAGDVCMEFLVQPHTSTALSVEDSMTEWKESDAPFYKVATLTIPQQTFDTPAQNQMCENLSFSPWHALPEHRPLGAANRMRKVIYDHISRVRHQMNAVPRQEPES</sequence>
<dbReference type="RefSeq" id="WP_076878890.1">
    <property type="nucleotide sequence ID" value="NZ_MLCN01000032.1"/>
</dbReference>
<dbReference type="PANTHER" id="PTHR36195:SF4">
    <property type="entry name" value="DOMAIN PROTEIN, PUTATIVE (AFU_ORTHOLOGUE AFUA_5G01990)-RELATED"/>
    <property type="match status" value="1"/>
</dbReference>
<feature type="chain" id="PRO_5012910356" evidence="1">
    <location>
        <begin position="31"/>
        <end position="393"/>
    </location>
</feature>
<dbReference type="GO" id="GO:0004096">
    <property type="term" value="F:catalase activity"/>
    <property type="evidence" value="ECO:0007669"/>
    <property type="project" value="InterPro"/>
</dbReference>
<dbReference type="Gene3D" id="2.40.180.10">
    <property type="entry name" value="Catalase core domain"/>
    <property type="match status" value="1"/>
</dbReference>
<dbReference type="STRING" id="1907941.BKE30_12235"/>
<feature type="domain" description="Catalase core" evidence="2">
    <location>
        <begin position="93"/>
        <end position="199"/>
    </location>
</feature>
<dbReference type="EMBL" id="MLCN01000032">
    <property type="protein sequence ID" value="ONG38519.1"/>
    <property type="molecule type" value="Genomic_DNA"/>
</dbReference>
<name>A0A1S8CTZ7_9GAMM</name>
<evidence type="ECO:0000313" key="4">
    <source>
        <dbReference type="Proteomes" id="UP000192132"/>
    </source>
</evidence>
<proteinExistence type="predicted"/>
<dbReference type="CDD" id="cd08152">
    <property type="entry name" value="y4iL_like"/>
    <property type="match status" value="1"/>
</dbReference>
<dbReference type="Proteomes" id="UP000192132">
    <property type="component" value="Unassembled WGS sequence"/>
</dbReference>
<dbReference type="PANTHER" id="PTHR36195">
    <property type="entry name" value="DOMAIN PROTEIN, PUTATIVE (AFU_ORTHOLOGUE AFUA_5G01990)-RELATED-RELATED"/>
    <property type="match status" value="1"/>
</dbReference>
<dbReference type="AlphaFoldDB" id="A0A1S8CTZ7"/>
<organism evidence="3 4">
    <name type="scientific">Alkanindiges hydrocarboniclasticus</name>
    <dbReference type="NCBI Taxonomy" id="1907941"/>
    <lineage>
        <taxon>Bacteria</taxon>
        <taxon>Pseudomonadati</taxon>
        <taxon>Pseudomonadota</taxon>
        <taxon>Gammaproteobacteria</taxon>
        <taxon>Moraxellales</taxon>
        <taxon>Moraxellaceae</taxon>
        <taxon>Alkanindiges</taxon>
    </lineage>
</organism>
<evidence type="ECO:0000313" key="3">
    <source>
        <dbReference type="EMBL" id="ONG38519.1"/>
    </source>
</evidence>
<dbReference type="GO" id="GO:0020037">
    <property type="term" value="F:heme binding"/>
    <property type="evidence" value="ECO:0007669"/>
    <property type="project" value="InterPro"/>
</dbReference>
<evidence type="ECO:0000256" key="1">
    <source>
        <dbReference type="SAM" id="SignalP"/>
    </source>
</evidence>
<dbReference type="Pfam" id="PF00199">
    <property type="entry name" value="Catalase"/>
    <property type="match status" value="1"/>
</dbReference>
<reference evidence="3 4" key="1">
    <citation type="submission" date="2016-10" db="EMBL/GenBank/DDBJ databases">
        <title>Draft Genome sequence of Alkanindiges sp. strain H1.</title>
        <authorList>
            <person name="Subhash Y."/>
            <person name="Lee S."/>
        </authorList>
    </citation>
    <scope>NUCLEOTIDE SEQUENCE [LARGE SCALE GENOMIC DNA]</scope>
    <source>
        <strain evidence="3 4">H1</strain>
    </source>
</reference>
<keyword evidence="1" id="KW-0732">Signal</keyword>
<keyword evidence="4" id="KW-1185">Reference proteome</keyword>
<dbReference type="InterPro" id="IPR011614">
    <property type="entry name" value="Catalase_core"/>
</dbReference>
<evidence type="ECO:0000259" key="2">
    <source>
        <dbReference type="Pfam" id="PF00199"/>
    </source>
</evidence>
<accession>A0A1S8CTZ7</accession>
<comment type="caution">
    <text evidence="3">The sequence shown here is derived from an EMBL/GenBank/DDBJ whole genome shotgun (WGS) entry which is preliminary data.</text>
</comment>
<protein>
    <submittedName>
        <fullName evidence="3">Catalase</fullName>
    </submittedName>
</protein>
<gene>
    <name evidence="3" type="ORF">BKE30_12235</name>
</gene>
<feature type="signal peptide" evidence="1">
    <location>
        <begin position="1"/>
        <end position="30"/>
    </location>
</feature>
<dbReference type="InterPro" id="IPR020835">
    <property type="entry name" value="Catalase_sf"/>
</dbReference>